<gene>
    <name evidence="2" type="ORF">RUM43_005563</name>
</gene>
<protein>
    <submittedName>
        <fullName evidence="2">Uncharacterized protein</fullName>
    </submittedName>
</protein>
<dbReference type="Proteomes" id="UP001372834">
    <property type="component" value="Unassembled WGS sequence"/>
</dbReference>
<evidence type="ECO:0000256" key="1">
    <source>
        <dbReference type="SAM" id="MobiDB-lite"/>
    </source>
</evidence>
<feature type="compositionally biased region" description="Polar residues" evidence="1">
    <location>
        <begin position="58"/>
        <end position="68"/>
    </location>
</feature>
<organism evidence="2 3">
    <name type="scientific">Polyplax serrata</name>
    <name type="common">Common mouse louse</name>
    <dbReference type="NCBI Taxonomy" id="468196"/>
    <lineage>
        <taxon>Eukaryota</taxon>
        <taxon>Metazoa</taxon>
        <taxon>Ecdysozoa</taxon>
        <taxon>Arthropoda</taxon>
        <taxon>Hexapoda</taxon>
        <taxon>Insecta</taxon>
        <taxon>Pterygota</taxon>
        <taxon>Neoptera</taxon>
        <taxon>Paraneoptera</taxon>
        <taxon>Psocodea</taxon>
        <taxon>Troctomorpha</taxon>
        <taxon>Phthiraptera</taxon>
        <taxon>Anoplura</taxon>
        <taxon>Polyplacidae</taxon>
        <taxon>Polyplax</taxon>
    </lineage>
</organism>
<name>A0AAN8S8P2_POLSC</name>
<evidence type="ECO:0000313" key="2">
    <source>
        <dbReference type="EMBL" id="KAK6625269.1"/>
    </source>
</evidence>
<feature type="region of interest" description="Disordered" evidence="1">
    <location>
        <begin position="21"/>
        <end position="70"/>
    </location>
</feature>
<evidence type="ECO:0000313" key="3">
    <source>
        <dbReference type="Proteomes" id="UP001372834"/>
    </source>
</evidence>
<dbReference type="EMBL" id="JAWJWE010000037">
    <property type="protein sequence ID" value="KAK6625269.1"/>
    <property type="molecule type" value="Genomic_DNA"/>
</dbReference>
<dbReference type="AlphaFoldDB" id="A0AAN8S8P2"/>
<sequence length="96" mass="10761">MAVRNDRTDIKGNWWRGKCVTGGGKQREEKAMADQKGQYNDGEESEEVNQKCPKHSTCETSRTPSETSGLDKANRQISRCCLAYQSNCIFNVTSPN</sequence>
<reference evidence="2 3" key="1">
    <citation type="submission" date="2023-10" db="EMBL/GenBank/DDBJ databases">
        <title>Genomes of two closely related lineages of the louse Polyplax serrata with different host specificities.</title>
        <authorList>
            <person name="Martinu J."/>
            <person name="Tarabai H."/>
            <person name="Stefka J."/>
            <person name="Hypsa V."/>
        </authorList>
    </citation>
    <scope>NUCLEOTIDE SEQUENCE [LARGE SCALE GENOMIC DNA]</scope>
    <source>
        <strain evidence="2">HR10_N</strain>
    </source>
</reference>
<accession>A0AAN8S8P2</accession>
<proteinExistence type="predicted"/>
<comment type="caution">
    <text evidence="2">The sequence shown here is derived from an EMBL/GenBank/DDBJ whole genome shotgun (WGS) entry which is preliminary data.</text>
</comment>